<keyword evidence="6" id="KW-1185">Reference proteome</keyword>
<dbReference type="EMBL" id="AP026800">
    <property type="protein sequence ID" value="BDR54033.1"/>
    <property type="molecule type" value="Genomic_DNA"/>
</dbReference>
<evidence type="ECO:0000256" key="3">
    <source>
        <dbReference type="SAM" id="MobiDB-lite"/>
    </source>
</evidence>
<name>A0ABM8BAU4_9BIFI</name>
<organism evidence="5 6">
    <name type="scientific">Bombiscardovia apis</name>
    <dbReference type="NCBI Taxonomy" id="2932182"/>
    <lineage>
        <taxon>Bacteria</taxon>
        <taxon>Bacillati</taxon>
        <taxon>Actinomycetota</taxon>
        <taxon>Actinomycetes</taxon>
        <taxon>Bifidobacteriales</taxon>
        <taxon>Bifidobacteriaceae</taxon>
        <taxon>Bombiscardovia</taxon>
    </lineage>
</organism>
<feature type="domain" description="OmpR/PhoB-type" evidence="4">
    <location>
        <begin position="133"/>
        <end position="230"/>
    </location>
</feature>
<dbReference type="InterPro" id="IPR001867">
    <property type="entry name" value="OmpR/PhoB-type_DNA-bd"/>
</dbReference>
<evidence type="ECO:0000313" key="5">
    <source>
        <dbReference type="EMBL" id="BDR54033.1"/>
    </source>
</evidence>
<dbReference type="Gene3D" id="3.40.50.2300">
    <property type="match status" value="1"/>
</dbReference>
<dbReference type="Gene3D" id="1.10.10.10">
    <property type="entry name" value="Winged helix-like DNA-binding domain superfamily/Winged helix DNA-binding domain"/>
    <property type="match status" value="1"/>
</dbReference>
<dbReference type="InterPro" id="IPR036388">
    <property type="entry name" value="WH-like_DNA-bd_sf"/>
</dbReference>
<dbReference type="PANTHER" id="PTHR48111">
    <property type="entry name" value="REGULATOR OF RPOS"/>
    <property type="match status" value="1"/>
</dbReference>
<proteinExistence type="predicted"/>
<dbReference type="Proteomes" id="UP001321748">
    <property type="component" value="Chromosome"/>
</dbReference>
<evidence type="ECO:0000256" key="2">
    <source>
        <dbReference type="PROSITE-ProRule" id="PRU01091"/>
    </source>
</evidence>
<feature type="compositionally biased region" description="Low complexity" evidence="3">
    <location>
        <begin position="265"/>
        <end position="274"/>
    </location>
</feature>
<dbReference type="PANTHER" id="PTHR48111:SF16">
    <property type="entry name" value="TRANSCRIPTIONAL REGULATORY PROTEIN GLNR"/>
    <property type="match status" value="1"/>
</dbReference>
<gene>
    <name evidence="5" type="primary">glnR</name>
    <name evidence="5" type="ORF">KIMH_01440</name>
</gene>
<dbReference type="SMART" id="SM00862">
    <property type="entry name" value="Trans_reg_C"/>
    <property type="match status" value="1"/>
</dbReference>
<evidence type="ECO:0000256" key="1">
    <source>
        <dbReference type="ARBA" id="ARBA00023125"/>
    </source>
</evidence>
<dbReference type="RefSeq" id="WP_425605002.1">
    <property type="nucleotide sequence ID" value="NZ_AP026800.1"/>
</dbReference>
<accession>A0ABM8BAU4</accession>
<feature type="region of interest" description="Disordered" evidence="3">
    <location>
        <begin position="240"/>
        <end position="295"/>
    </location>
</feature>
<evidence type="ECO:0000259" key="4">
    <source>
        <dbReference type="PROSITE" id="PS51755"/>
    </source>
</evidence>
<dbReference type="InterPro" id="IPR016032">
    <property type="entry name" value="Sig_transdc_resp-reg_C-effctor"/>
</dbReference>
<dbReference type="PROSITE" id="PS51755">
    <property type="entry name" value="OMPR_PHOB"/>
    <property type="match status" value="1"/>
</dbReference>
<dbReference type="SUPFAM" id="SSF46894">
    <property type="entry name" value="C-terminal effector domain of the bipartite response regulators"/>
    <property type="match status" value="1"/>
</dbReference>
<dbReference type="InterPro" id="IPR049170">
    <property type="entry name" value="GlnR_N"/>
</dbReference>
<dbReference type="InterPro" id="IPR039420">
    <property type="entry name" value="WalR-like"/>
</dbReference>
<feature type="DNA-binding region" description="OmpR/PhoB-type" evidence="2">
    <location>
        <begin position="133"/>
        <end position="230"/>
    </location>
</feature>
<feature type="compositionally biased region" description="Basic and acidic residues" evidence="3">
    <location>
        <begin position="249"/>
        <end position="262"/>
    </location>
</feature>
<protein>
    <submittedName>
        <fullName evidence="5">Transcriptional regulator</fullName>
    </submittedName>
</protein>
<dbReference type="CDD" id="cd00383">
    <property type="entry name" value="trans_reg_C"/>
    <property type="match status" value="1"/>
</dbReference>
<keyword evidence="1 2" id="KW-0238">DNA-binding</keyword>
<dbReference type="Pfam" id="PF21695">
    <property type="entry name" value="GlnR_1st"/>
    <property type="match status" value="1"/>
</dbReference>
<reference evidence="5 6" key="1">
    <citation type="journal article" date="2023" name="Microbiol. Spectr.">
        <title>Symbiosis of Carpenter Bees with Uncharacterized Lactic Acid Bacteria Showing NAD Auxotrophy.</title>
        <authorList>
            <person name="Kawasaki S."/>
            <person name="Ozawa K."/>
            <person name="Mori T."/>
            <person name="Yamamoto A."/>
            <person name="Ito M."/>
            <person name="Ohkuma M."/>
            <person name="Sakamoto M."/>
            <person name="Matsutani M."/>
        </authorList>
    </citation>
    <scope>NUCLEOTIDE SEQUENCE [LARGE SCALE GENOMIC DNA]</scope>
    <source>
        <strain evidence="5 6">KimH</strain>
    </source>
</reference>
<dbReference type="Pfam" id="PF00486">
    <property type="entry name" value="Trans_reg_C"/>
    <property type="match status" value="1"/>
</dbReference>
<sequence>MTDLTLMTLAKDPATVLPALALLSHRVRVLPLDAASLVKMPEDTILFVDACDDLAGAKTICNLLKASGLNIPVILILREGGFTVVNQDWGLADLVVSTASPAEVEARLRLVCERGYQPELPMPMEHAPEQNANGQIRSGDLIVDPTGYTARLRGQPIDLAYKEFELLKYLVQHPSRVFTRAQLLQEVWGYDYYGGTRTVDVHIRRLRAKLGGEYEHVIGTVRNVGYRFDPEEAANAEYAQVQDTPNQSEHNEHERKAEDSHARHSSSQAQAHTQTKSHSKRQTGQGKIAKPHGEQ</sequence>
<evidence type="ECO:0000313" key="6">
    <source>
        <dbReference type="Proteomes" id="UP001321748"/>
    </source>
</evidence>